<feature type="region of interest" description="Disordered" evidence="1">
    <location>
        <begin position="187"/>
        <end position="264"/>
    </location>
</feature>
<keyword evidence="4" id="KW-1185">Reference proteome</keyword>
<dbReference type="Proteomes" id="UP000246702">
    <property type="component" value="Unassembled WGS sequence"/>
</dbReference>
<evidence type="ECO:0000256" key="1">
    <source>
        <dbReference type="SAM" id="MobiDB-lite"/>
    </source>
</evidence>
<feature type="compositionally biased region" description="Polar residues" evidence="1">
    <location>
        <begin position="132"/>
        <end position="147"/>
    </location>
</feature>
<comment type="caution">
    <text evidence="3">The sequence shown here is derived from an EMBL/GenBank/DDBJ whole genome shotgun (WGS) entry which is preliminary data.</text>
</comment>
<sequence>MTSLQGDDRPDSFPQAPQLSNLEVRSTWSGNLDEPVDLRISLVTHCVPSTKLPLLNVKSARIAILKTRLIRLQSDESSHDNPSSTSSPQSPLFGFSSDHDGHYEAHGLDIKGPNVADTEASAAIFDEAGPSTRRNTASIPGSNIGTPSLDASVNLPSVAGLRSNFAKCEDWMKLQLLRKRSAAAACLTDSESGSVKAEGLDRKEMQSDLASKTRTVKSSQNAAGDSIRLNGHPIASTSKSGGKPDDAPSLVKPISQPERSEKGVVPDLMSEDHCTTASNIHVEELVDAFEVKGTTLEVGTEAGLSAVSDADKDIIQHSTSSVAPGFGFDQSGIDLLSTAGSMPSAEHETESTPGVSNGMCGQPLGAARKLGSTQFSSAINQETLLDSSLERTATSGESKPGINPMACLLPKLAIPQTPHQKIDEIDSLTLDGDHRVHSPRECEPEFDVSCGILFMKNPRNLQPATYKLVITISVFLREGKQRGWNELVIQGLPKLNSGECGFLLFRIPEKHGLEFRTTSLQRYKIVENCFMAEFSYTGDLVIPLRRCNRKFYGIVKDFTVHQEIRAEYVVASDKRDCQPEVQVNYHAICSVRLHNRCFWAEKCCLRLSIDGGPERSFHSKLESHKNGLEMIHITTQESTPIGISCLEIICSPGDLELFCVDWSVRLPQVRAISWLPRIYPASSMSCDRVRHQLRYTFENMEAVSPSPIERSCDSEKESTDEKSSVAGIADLENLVQVPPTKTAQQMESRKVKDFLGTMNVIKVILLVCLCMSYVLFIAFAFPWLTRVVKDAVTGPHEETPAVTVSADNLSHAGMVRLDINEWESKVDESVPTQDVEPAEEELTVIKNEGLEGPATDPAIESRAERTLTFRDKIDYWLGWRGPVDHS</sequence>
<evidence type="ECO:0000313" key="4">
    <source>
        <dbReference type="Proteomes" id="UP000246702"/>
    </source>
</evidence>
<protein>
    <submittedName>
        <fullName evidence="3">Uncharacterized protein</fullName>
    </submittedName>
</protein>
<evidence type="ECO:0000256" key="2">
    <source>
        <dbReference type="SAM" id="Phobius"/>
    </source>
</evidence>
<keyword evidence="2" id="KW-1133">Transmembrane helix</keyword>
<dbReference type="OrthoDB" id="5599552at2759"/>
<feature type="transmembrane region" description="Helical" evidence="2">
    <location>
        <begin position="763"/>
        <end position="784"/>
    </location>
</feature>
<feature type="compositionally biased region" description="Polar residues" evidence="1">
    <location>
        <begin position="208"/>
        <end position="223"/>
    </location>
</feature>
<dbReference type="AlphaFoldDB" id="A0A317WMK6"/>
<name>A0A317WMK6_9EURO</name>
<gene>
    <name evidence="3" type="ORF">BO94DRAFT_575376</name>
</gene>
<reference evidence="3 4" key="1">
    <citation type="submission" date="2016-12" db="EMBL/GenBank/DDBJ databases">
        <title>The genomes of Aspergillus section Nigri reveals drivers in fungal speciation.</title>
        <authorList>
            <consortium name="DOE Joint Genome Institute"/>
            <person name="Vesth T.C."/>
            <person name="Nybo J."/>
            <person name="Theobald S."/>
            <person name="Brandl J."/>
            <person name="Frisvad J.C."/>
            <person name="Nielsen K.F."/>
            <person name="Lyhne E.K."/>
            <person name="Kogle M.E."/>
            <person name="Kuo A."/>
            <person name="Riley R."/>
            <person name="Clum A."/>
            <person name="Nolan M."/>
            <person name="Lipzen A."/>
            <person name="Salamov A."/>
            <person name="Henrissat B."/>
            <person name="Wiebenga A."/>
            <person name="De Vries R.P."/>
            <person name="Grigoriev I.V."/>
            <person name="Mortensen U.H."/>
            <person name="Andersen M.R."/>
            <person name="Baker S.E."/>
        </authorList>
    </citation>
    <scope>NUCLEOTIDE SEQUENCE [LARGE SCALE GENOMIC DNA]</scope>
    <source>
        <strain evidence="3 4">CBS 115572</strain>
    </source>
</reference>
<accession>A0A317WMK6</accession>
<proteinExistence type="predicted"/>
<feature type="compositionally biased region" description="Low complexity" evidence="1">
    <location>
        <begin position="80"/>
        <end position="91"/>
    </location>
</feature>
<feature type="region of interest" description="Disordered" evidence="1">
    <location>
        <begin position="1"/>
        <end position="20"/>
    </location>
</feature>
<dbReference type="EMBL" id="MSFK01000014">
    <property type="protein sequence ID" value="PWY87305.1"/>
    <property type="molecule type" value="Genomic_DNA"/>
</dbReference>
<dbReference type="GeneID" id="37117214"/>
<dbReference type="RefSeq" id="XP_025467513.1">
    <property type="nucleotide sequence ID" value="XM_025615071.1"/>
</dbReference>
<keyword evidence="2" id="KW-0812">Transmembrane</keyword>
<feature type="region of interest" description="Disordered" evidence="1">
    <location>
        <begin position="74"/>
        <end position="98"/>
    </location>
</feature>
<keyword evidence="2" id="KW-0472">Membrane</keyword>
<organism evidence="3 4">
    <name type="scientific">Aspergillus sclerotioniger CBS 115572</name>
    <dbReference type="NCBI Taxonomy" id="1450535"/>
    <lineage>
        <taxon>Eukaryota</taxon>
        <taxon>Fungi</taxon>
        <taxon>Dikarya</taxon>
        <taxon>Ascomycota</taxon>
        <taxon>Pezizomycotina</taxon>
        <taxon>Eurotiomycetes</taxon>
        <taxon>Eurotiomycetidae</taxon>
        <taxon>Eurotiales</taxon>
        <taxon>Aspergillaceae</taxon>
        <taxon>Aspergillus</taxon>
        <taxon>Aspergillus subgen. Circumdati</taxon>
    </lineage>
</organism>
<feature type="compositionally biased region" description="Basic and acidic residues" evidence="1">
    <location>
        <begin position="1"/>
        <end position="11"/>
    </location>
</feature>
<evidence type="ECO:0000313" key="3">
    <source>
        <dbReference type="EMBL" id="PWY87305.1"/>
    </source>
</evidence>
<feature type="region of interest" description="Disordered" evidence="1">
    <location>
        <begin position="125"/>
        <end position="147"/>
    </location>
</feature>